<evidence type="ECO:0000256" key="8">
    <source>
        <dbReference type="SAM" id="Phobius"/>
    </source>
</evidence>
<dbReference type="CDD" id="cd17369">
    <property type="entry name" value="MFS_ShiA_like"/>
    <property type="match status" value="1"/>
</dbReference>
<feature type="domain" description="Major facilitator superfamily (MFS) profile" evidence="9">
    <location>
        <begin position="24"/>
        <end position="433"/>
    </location>
</feature>
<evidence type="ECO:0000256" key="6">
    <source>
        <dbReference type="ARBA" id="ARBA00023136"/>
    </source>
</evidence>
<feature type="transmembrane region" description="Helical" evidence="8">
    <location>
        <begin position="409"/>
        <end position="429"/>
    </location>
</feature>
<evidence type="ECO:0000259" key="9">
    <source>
        <dbReference type="PROSITE" id="PS50850"/>
    </source>
</evidence>
<evidence type="ECO:0000256" key="1">
    <source>
        <dbReference type="ARBA" id="ARBA00004651"/>
    </source>
</evidence>
<evidence type="ECO:0000256" key="3">
    <source>
        <dbReference type="ARBA" id="ARBA00022475"/>
    </source>
</evidence>
<dbReference type="Proteomes" id="UP000587002">
    <property type="component" value="Unassembled WGS sequence"/>
</dbReference>
<proteinExistence type="predicted"/>
<evidence type="ECO:0000313" key="11">
    <source>
        <dbReference type="Proteomes" id="UP000587002"/>
    </source>
</evidence>
<dbReference type="EMBL" id="JACCFJ010000001">
    <property type="protein sequence ID" value="NYI84489.1"/>
    <property type="molecule type" value="Genomic_DNA"/>
</dbReference>
<dbReference type="Pfam" id="PF07690">
    <property type="entry name" value="MFS_1"/>
    <property type="match status" value="1"/>
</dbReference>
<evidence type="ECO:0000256" key="7">
    <source>
        <dbReference type="SAM" id="MobiDB-lite"/>
    </source>
</evidence>
<keyword evidence="4 8" id="KW-0812">Transmembrane</keyword>
<feature type="transmembrane region" description="Helical" evidence="8">
    <location>
        <begin position="24"/>
        <end position="53"/>
    </location>
</feature>
<feature type="transmembrane region" description="Helical" evidence="8">
    <location>
        <begin position="316"/>
        <end position="335"/>
    </location>
</feature>
<evidence type="ECO:0000256" key="4">
    <source>
        <dbReference type="ARBA" id="ARBA00022692"/>
    </source>
</evidence>
<protein>
    <submittedName>
        <fullName evidence="10">MFS family permease</fullName>
    </submittedName>
</protein>
<feature type="transmembrane region" description="Helical" evidence="8">
    <location>
        <begin position="173"/>
        <end position="190"/>
    </location>
</feature>
<dbReference type="PROSITE" id="PS50850">
    <property type="entry name" value="MFS"/>
    <property type="match status" value="1"/>
</dbReference>
<feature type="transmembrane region" description="Helical" evidence="8">
    <location>
        <begin position="196"/>
        <end position="217"/>
    </location>
</feature>
<comment type="caution">
    <text evidence="10">The sequence shown here is derived from an EMBL/GenBank/DDBJ whole genome shotgun (WGS) entry which is preliminary data.</text>
</comment>
<dbReference type="Gene3D" id="1.20.1250.20">
    <property type="entry name" value="MFS general substrate transporter like domains"/>
    <property type="match status" value="1"/>
</dbReference>
<evidence type="ECO:0000256" key="2">
    <source>
        <dbReference type="ARBA" id="ARBA00022448"/>
    </source>
</evidence>
<feature type="transmembrane region" description="Helical" evidence="8">
    <location>
        <begin position="127"/>
        <end position="152"/>
    </location>
</feature>
<evidence type="ECO:0000256" key="5">
    <source>
        <dbReference type="ARBA" id="ARBA00022989"/>
    </source>
</evidence>
<feature type="transmembrane region" description="Helical" evidence="8">
    <location>
        <begin position="65"/>
        <end position="85"/>
    </location>
</feature>
<keyword evidence="3" id="KW-1003">Cell membrane</keyword>
<organism evidence="10 11">
    <name type="scientific">Saccharopolyspora hordei</name>
    <dbReference type="NCBI Taxonomy" id="1838"/>
    <lineage>
        <taxon>Bacteria</taxon>
        <taxon>Bacillati</taxon>
        <taxon>Actinomycetota</taxon>
        <taxon>Actinomycetes</taxon>
        <taxon>Pseudonocardiales</taxon>
        <taxon>Pseudonocardiaceae</taxon>
        <taxon>Saccharopolyspora</taxon>
    </lineage>
</organism>
<dbReference type="PANTHER" id="PTHR43045">
    <property type="entry name" value="SHIKIMATE TRANSPORTER"/>
    <property type="match status" value="1"/>
</dbReference>
<sequence length="459" mass="47639">MAVQEPVAPGAAGRGERARQVRRVAFSGLLGTVIEYYDFLLYSTMAALVLGTLYFPGADPATSTIASFGTLAAGYVARPLGGVLFGHFGDRLGRKSALVTSMLLMGVASVLIGVLPTYATLGLGAPLLLVLLRVVQGIAVGGEYGGAALMVIEHADPRRRGAWAGIMQMGSPLGALMSNGAVALVTLLPREEFLAWGWRIPFLASAVLLVLGLYVRLSVAESPLFREAVEAGKLRGRTLPLVQVLREPRTVVLACAAGIGPFALTALIGSHSVAHAASLGYELPDIMRAHLLISVTGLVGIPLFSALSDRIGRRPVLFAGALGAVVFAFPMYALIGTGSVAAMTVALVTAQVVQNLMYAPLAPMLSEMFGTRVRYTGVSLGYQVASLLGAGFTPMAATALLAVTGGSSLPLSWLIVVAVGTSTAAVVLVSETRGRDLRSSTGAARRGEPWDGTSAPRSR</sequence>
<dbReference type="SUPFAM" id="SSF103473">
    <property type="entry name" value="MFS general substrate transporter"/>
    <property type="match status" value="1"/>
</dbReference>
<feature type="transmembrane region" description="Helical" evidence="8">
    <location>
        <begin position="380"/>
        <end position="403"/>
    </location>
</feature>
<dbReference type="GO" id="GO:0005886">
    <property type="term" value="C:plasma membrane"/>
    <property type="evidence" value="ECO:0007669"/>
    <property type="project" value="UniProtKB-SubCell"/>
</dbReference>
<keyword evidence="11" id="KW-1185">Reference proteome</keyword>
<feature type="transmembrane region" description="Helical" evidence="8">
    <location>
        <begin position="251"/>
        <end position="274"/>
    </location>
</feature>
<dbReference type="PANTHER" id="PTHR43045:SF1">
    <property type="entry name" value="SHIKIMATE TRANSPORTER"/>
    <property type="match status" value="1"/>
</dbReference>
<name>A0A853AMZ0_9PSEU</name>
<dbReference type="RefSeq" id="WP_179721674.1">
    <property type="nucleotide sequence ID" value="NZ_BAABFH010000001.1"/>
</dbReference>
<evidence type="ECO:0000313" key="10">
    <source>
        <dbReference type="EMBL" id="NYI84489.1"/>
    </source>
</evidence>
<feature type="transmembrane region" description="Helical" evidence="8">
    <location>
        <begin position="286"/>
        <end position="304"/>
    </location>
</feature>
<feature type="transmembrane region" description="Helical" evidence="8">
    <location>
        <begin position="97"/>
        <end position="121"/>
    </location>
</feature>
<dbReference type="AlphaFoldDB" id="A0A853AMZ0"/>
<dbReference type="InterPro" id="IPR020846">
    <property type="entry name" value="MFS_dom"/>
</dbReference>
<reference evidence="10 11" key="1">
    <citation type="submission" date="2020-07" db="EMBL/GenBank/DDBJ databases">
        <title>Sequencing the genomes of 1000 actinobacteria strains.</title>
        <authorList>
            <person name="Klenk H.-P."/>
        </authorList>
    </citation>
    <scope>NUCLEOTIDE SEQUENCE [LARGE SCALE GENOMIC DNA]</scope>
    <source>
        <strain evidence="10 11">DSM 44065</strain>
    </source>
</reference>
<dbReference type="InterPro" id="IPR036259">
    <property type="entry name" value="MFS_trans_sf"/>
</dbReference>
<keyword evidence="6 8" id="KW-0472">Membrane</keyword>
<comment type="subcellular location">
    <subcellularLocation>
        <location evidence="1">Cell membrane</location>
        <topology evidence="1">Multi-pass membrane protein</topology>
    </subcellularLocation>
</comment>
<accession>A0A853AMZ0</accession>
<feature type="transmembrane region" description="Helical" evidence="8">
    <location>
        <begin position="341"/>
        <end position="359"/>
    </location>
</feature>
<dbReference type="GO" id="GO:0022857">
    <property type="term" value="F:transmembrane transporter activity"/>
    <property type="evidence" value="ECO:0007669"/>
    <property type="project" value="InterPro"/>
</dbReference>
<keyword evidence="2" id="KW-0813">Transport</keyword>
<dbReference type="InterPro" id="IPR011701">
    <property type="entry name" value="MFS"/>
</dbReference>
<gene>
    <name evidence="10" type="ORF">HNR68_003119</name>
</gene>
<keyword evidence="5 8" id="KW-1133">Transmembrane helix</keyword>
<feature type="region of interest" description="Disordered" evidence="7">
    <location>
        <begin position="438"/>
        <end position="459"/>
    </location>
</feature>